<sequence length="97" mass="10820">MSIDDTNTNTPENPGQLEFPCDITVKAMGNNTDSFAAEIYDICKTHIPELQEGDMSVKTSSGGKFQSVNVKMNAKSREQLEKLYKDLNDHPDVHMTL</sequence>
<dbReference type="SUPFAM" id="SSF117991">
    <property type="entry name" value="YbeD/HP0495-like"/>
    <property type="match status" value="1"/>
</dbReference>
<comment type="similarity">
    <text evidence="1 2">Belongs to the UPF0250 family.</text>
</comment>
<dbReference type="Proteomes" id="UP000198461">
    <property type="component" value="Unassembled WGS sequence"/>
</dbReference>
<dbReference type="PANTHER" id="PTHR38036:SF1">
    <property type="entry name" value="UPF0250 PROTEIN YBED"/>
    <property type="match status" value="1"/>
</dbReference>
<dbReference type="InterPro" id="IPR007454">
    <property type="entry name" value="UPF0250_YbeD-like"/>
</dbReference>
<dbReference type="AlphaFoldDB" id="A0A1N6EKA8"/>
<reference evidence="3 4" key="1">
    <citation type="submission" date="2016-11" db="EMBL/GenBank/DDBJ databases">
        <authorList>
            <person name="Jaros S."/>
            <person name="Januszkiewicz K."/>
            <person name="Wedrychowicz H."/>
        </authorList>
    </citation>
    <scope>NUCLEOTIDE SEQUENCE [LARGE SCALE GENOMIC DNA]</scope>
    <source>
        <strain evidence="3 4">DSM 17737</strain>
    </source>
</reference>
<proteinExistence type="inferred from homology"/>
<keyword evidence="4" id="KW-1185">Reference proteome</keyword>
<dbReference type="Gene3D" id="3.30.70.260">
    <property type="match status" value="1"/>
</dbReference>
<accession>A0A1N6EKA8</accession>
<evidence type="ECO:0000313" key="4">
    <source>
        <dbReference type="Proteomes" id="UP000198461"/>
    </source>
</evidence>
<name>A0A1N6EKA8_9GAMM</name>
<organism evidence="3 4">
    <name type="scientific">Sulfurivirga caldicuralii</name>
    <dbReference type="NCBI Taxonomy" id="364032"/>
    <lineage>
        <taxon>Bacteria</taxon>
        <taxon>Pseudomonadati</taxon>
        <taxon>Pseudomonadota</taxon>
        <taxon>Gammaproteobacteria</taxon>
        <taxon>Thiotrichales</taxon>
        <taxon>Piscirickettsiaceae</taxon>
        <taxon>Sulfurivirga</taxon>
    </lineage>
</organism>
<dbReference type="RefSeq" id="WP_074200965.1">
    <property type="nucleotide sequence ID" value="NZ_FSRE01000002.1"/>
</dbReference>
<dbReference type="OrthoDB" id="9793424at2"/>
<dbReference type="InterPro" id="IPR027471">
    <property type="entry name" value="YbeD-like_sf"/>
</dbReference>
<gene>
    <name evidence="3" type="ORF">SAMN05443662_0648</name>
</gene>
<protein>
    <recommendedName>
        <fullName evidence="2">UPF0250 protein SAMN05443662_0648</fullName>
    </recommendedName>
</protein>
<evidence type="ECO:0000256" key="2">
    <source>
        <dbReference type="HAMAP-Rule" id="MF_00659"/>
    </source>
</evidence>
<dbReference type="GO" id="GO:0005829">
    <property type="term" value="C:cytosol"/>
    <property type="evidence" value="ECO:0007669"/>
    <property type="project" value="TreeGrafter"/>
</dbReference>
<evidence type="ECO:0000313" key="3">
    <source>
        <dbReference type="EMBL" id="SIN83397.1"/>
    </source>
</evidence>
<dbReference type="Pfam" id="PF04359">
    <property type="entry name" value="DUF493"/>
    <property type="match status" value="1"/>
</dbReference>
<dbReference type="EMBL" id="FSRE01000002">
    <property type="protein sequence ID" value="SIN83397.1"/>
    <property type="molecule type" value="Genomic_DNA"/>
</dbReference>
<dbReference type="HAMAP" id="MF_00659">
    <property type="entry name" value="UPF0250"/>
    <property type="match status" value="1"/>
</dbReference>
<dbReference type="STRING" id="364032.SAMN05443662_0648"/>
<evidence type="ECO:0000256" key="1">
    <source>
        <dbReference type="ARBA" id="ARBA00008460"/>
    </source>
</evidence>
<dbReference type="PANTHER" id="PTHR38036">
    <property type="entry name" value="UPF0250 PROTEIN YBED"/>
    <property type="match status" value="1"/>
</dbReference>